<proteinExistence type="predicted"/>
<comment type="caution">
    <text evidence="1">The sequence shown here is derived from an EMBL/GenBank/DDBJ whole genome shotgun (WGS) entry which is preliminary data.</text>
</comment>
<dbReference type="Proteomes" id="UP000265520">
    <property type="component" value="Unassembled WGS sequence"/>
</dbReference>
<evidence type="ECO:0000313" key="2">
    <source>
        <dbReference type="Proteomes" id="UP000265520"/>
    </source>
</evidence>
<keyword evidence="2" id="KW-1185">Reference proteome</keyword>
<feature type="non-terminal residue" evidence="1">
    <location>
        <position position="123"/>
    </location>
</feature>
<dbReference type="AlphaFoldDB" id="A0A392QS21"/>
<dbReference type="EMBL" id="LXQA010152548">
    <property type="protein sequence ID" value="MCI26316.1"/>
    <property type="molecule type" value="Genomic_DNA"/>
</dbReference>
<name>A0A392QS21_9FABA</name>
<accession>A0A392QS21</accession>
<evidence type="ECO:0000313" key="1">
    <source>
        <dbReference type="EMBL" id="MCI26316.1"/>
    </source>
</evidence>
<protein>
    <submittedName>
        <fullName evidence="1">Sulfate transporter</fullName>
    </submittedName>
</protein>
<organism evidence="1 2">
    <name type="scientific">Trifolium medium</name>
    <dbReference type="NCBI Taxonomy" id="97028"/>
    <lineage>
        <taxon>Eukaryota</taxon>
        <taxon>Viridiplantae</taxon>
        <taxon>Streptophyta</taxon>
        <taxon>Embryophyta</taxon>
        <taxon>Tracheophyta</taxon>
        <taxon>Spermatophyta</taxon>
        <taxon>Magnoliopsida</taxon>
        <taxon>eudicotyledons</taxon>
        <taxon>Gunneridae</taxon>
        <taxon>Pentapetalae</taxon>
        <taxon>rosids</taxon>
        <taxon>fabids</taxon>
        <taxon>Fabales</taxon>
        <taxon>Fabaceae</taxon>
        <taxon>Papilionoideae</taxon>
        <taxon>50 kb inversion clade</taxon>
        <taxon>NPAAA clade</taxon>
        <taxon>Hologalegina</taxon>
        <taxon>IRL clade</taxon>
        <taxon>Trifolieae</taxon>
        <taxon>Trifolium</taxon>
    </lineage>
</organism>
<reference evidence="1 2" key="1">
    <citation type="journal article" date="2018" name="Front. Plant Sci.">
        <title>Red Clover (Trifolium pratense) and Zigzag Clover (T. medium) - A Picture of Genomic Similarities and Differences.</title>
        <authorList>
            <person name="Dluhosova J."/>
            <person name="Istvanek J."/>
            <person name="Nedelnik J."/>
            <person name="Repkova J."/>
        </authorList>
    </citation>
    <scope>NUCLEOTIDE SEQUENCE [LARGE SCALE GENOMIC DNA]</scope>
    <source>
        <strain evidence="2">cv. 10/8</strain>
        <tissue evidence="1">Leaf</tissue>
    </source>
</reference>
<sequence>MEQGGGALPERCMGPVVCCTMEKDRLNYARILIATPTLEVVKREECLLIEGELIEIRIIKEWGMALGEDACLFDDETESEAYHSDNEAVRYDPEASNNVDKLVDKLEEDMVAEMEEEECIALR</sequence>